<evidence type="ECO:0000313" key="2">
    <source>
        <dbReference type="Proteomes" id="UP000664096"/>
    </source>
</evidence>
<dbReference type="CDD" id="cd13568">
    <property type="entry name" value="PBP2_TAXI_TRAP_like_3"/>
    <property type="match status" value="1"/>
</dbReference>
<reference evidence="1" key="1">
    <citation type="submission" date="2020-12" db="EMBL/GenBank/DDBJ databases">
        <title>Oil enriched cultivation method for isolating marine PHA-producing bacteria.</title>
        <authorList>
            <person name="Zheng W."/>
            <person name="Yu S."/>
            <person name="Huang Y."/>
        </authorList>
    </citation>
    <scope>NUCLEOTIDE SEQUENCE</scope>
    <source>
        <strain evidence="1">SY-2-12</strain>
    </source>
</reference>
<dbReference type="InterPro" id="IPR011852">
    <property type="entry name" value="TRAP_TAXI"/>
</dbReference>
<dbReference type="SUPFAM" id="SSF53850">
    <property type="entry name" value="Periplasmic binding protein-like II"/>
    <property type="match status" value="1"/>
</dbReference>
<comment type="caution">
    <text evidence="1">The sequence shown here is derived from an EMBL/GenBank/DDBJ whole genome shotgun (WGS) entry which is preliminary data.</text>
</comment>
<organism evidence="1 2">
    <name type="scientific">Roseibium aggregatum</name>
    <dbReference type="NCBI Taxonomy" id="187304"/>
    <lineage>
        <taxon>Bacteria</taxon>
        <taxon>Pseudomonadati</taxon>
        <taxon>Pseudomonadota</taxon>
        <taxon>Alphaproteobacteria</taxon>
        <taxon>Hyphomicrobiales</taxon>
        <taxon>Stappiaceae</taxon>
        <taxon>Roseibium</taxon>
    </lineage>
</organism>
<gene>
    <name evidence="1" type="ORF">JF539_10055</name>
</gene>
<dbReference type="PANTHER" id="PTHR42941:SF1">
    <property type="entry name" value="SLL1037 PROTEIN"/>
    <property type="match status" value="1"/>
</dbReference>
<name>A0A939J402_9HYPH</name>
<sequence>MMLVAMPVRAADQQFITIGTAGVTGIYYPAGGAICRIVNEGRSEHGVRCSMEATLGSIANVEKIRKGELEFGFVQSDWQHHAFNGTSVFEEEGAFPDLRSVFSLHAEAATLVVRSEASYKTFDDLKGARVNAGSEGSGSEASFSVLVDRLGWSESDLQGVTNFNSTEVAEALCGGQIDAYFLLIGHPAGVIEETAEQCGIRLIGMDDKSLDTFLEHAPYYMRTEIPAGLYGLEQPVASYGVVATVVTSAKLPDSIVYTLVETVFDGFESFNGLHPALTHLKARDMAGVAMAAPLHPGALKFFSEKGLLPAR</sequence>
<protein>
    <submittedName>
        <fullName evidence="1">TAXI family TRAP transporter solute-binding subunit</fullName>
    </submittedName>
</protein>
<evidence type="ECO:0000313" key="1">
    <source>
        <dbReference type="EMBL" id="MBN9670680.1"/>
    </source>
</evidence>
<proteinExistence type="predicted"/>
<dbReference type="Pfam" id="PF16868">
    <property type="entry name" value="NMT1_3"/>
    <property type="match status" value="1"/>
</dbReference>
<dbReference type="PANTHER" id="PTHR42941">
    <property type="entry name" value="SLL1037 PROTEIN"/>
    <property type="match status" value="1"/>
</dbReference>
<dbReference type="Proteomes" id="UP000664096">
    <property type="component" value="Unassembled WGS sequence"/>
</dbReference>
<dbReference type="Gene3D" id="3.40.190.10">
    <property type="entry name" value="Periplasmic binding protein-like II"/>
    <property type="match status" value="2"/>
</dbReference>
<accession>A0A939J402</accession>
<dbReference type="EMBL" id="JAEKJZ010000001">
    <property type="protein sequence ID" value="MBN9670680.1"/>
    <property type="molecule type" value="Genomic_DNA"/>
</dbReference>
<dbReference type="AlphaFoldDB" id="A0A939J402"/>
<dbReference type="NCBIfam" id="TIGR02122">
    <property type="entry name" value="TRAP_TAXI"/>
    <property type="match status" value="1"/>
</dbReference>